<dbReference type="EMBL" id="UINC01140556">
    <property type="protein sequence ID" value="SVD27769.1"/>
    <property type="molecule type" value="Genomic_DNA"/>
</dbReference>
<dbReference type="AlphaFoldDB" id="A0A382U0C9"/>
<accession>A0A382U0C9</accession>
<protein>
    <recommendedName>
        <fullName evidence="2">Prolyl 4-hydroxylase alpha subunit Fe(2+) 2OG dioxygenase domain-containing protein</fullName>
    </recommendedName>
</protein>
<name>A0A382U0C9_9ZZZZ</name>
<evidence type="ECO:0000313" key="1">
    <source>
        <dbReference type="EMBL" id="SVD27769.1"/>
    </source>
</evidence>
<organism evidence="1">
    <name type="scientific">marine metagenome</name>
    <dbReference type="NCBI Taxonomy" id="408172"/>
    <lineage>
        <taxon>unclassified sequences</taxon>
        <taxon>metagenomes</taxon>
        <taxon>ecological metagenomes</taxon>
    </lineage>
</organism>
<evidence type="ECO:0008006" key="2">
    <source>
        <dbReference type="Google" id="ProtNLM"/>
    </source>
</evidence>
<gene>
    <name evidence="1" type="ORF">METZ01_LOCUS380623</name>
</gene>
<proteinExistence type="predicted"/>
<feature type="non-terminal residue" evidence="1">
    <location>
        <position position="1"/>
    </location>
</feature>
<reference evidence="1" key="1">
    <citation type="submission" date="2018-05" db="EMBL/GenBank/DDBJ databases">
        <authorList>
            <person name="Lanie J.A."/>
            <person name="Ng W.-L."/>
            <person name="Kazmierczak K.M."/>
            <person name="Andrzejewski T.M."/>
            <person name="Davidsen T.M."/>
            <person name="Wayne K.J."/>
            <person name="Tettelin H."/>
            <person name="Glass J.I."/>
            <person name="Rusch D."/>
            <person name="Podicherti R."/>
            <person name="Tsui H.-C.T."/>
            <person name="Winkler M.E."/>
        </authorList>
    </citation>
    <scope>NUCLEOTIDE SEQUENCE</scope>
</reference>
<sequence>DIKEKLLSCLLFVNEFNEPEELGTDFYNEKLEKVKTVPYKNNYGYFFSSGPNTWHGMEKKEIVKERRCLQVNYVTFPTDWKVE</sequence>